<dbReference type="EMBL" id="JRKL02000414">
    <property type="protein sequence ID" value="KAF3971579.1"/>
    <property type="molecule type" value="Genomic_DNA"/>
</dbReference>
<dbReference type="InterPro" id="IPR002156">
    <property type="entry name" value="RNaseH_domain"/>
</dbReference>
<reference evidence="3" key="1">
    <citation type="submission" date="2020-03" db="EMBL/GenBank/DDBJ databases">
        <title>Castanea mollissima Vanexum genome sequencing.</title>
        <authorList>
            <person name="Staton M."/>
        </authorList>
    </citation>
    <scope>NUCLEOTIDE SEQUENCE</scope>
    <source>
        <tissue evidence="3">Leaf</tissue>
    </source>
</reference>
<comment type="caution">
    <text evidence="3">The sequence shown here is derived from an EMBL/GenBank/DDBJ whole genome shotgun (WGS) entry which is preliminary data.</text>
</comment>
<dbReference type="OrthoDB" id="1906820at2759"/>
<dbReference type="Gene3D" id="3.30.420.10">
    <property type="entry name" value="Ribonuclease H-like superfamily/Ribonuclease H"/>
    <property type="match status" value="1"/>
</dbReference>
<evidence type="ECO:0000259" key="2">
    <source>
        <dbReference type="Pfam" id="PF13456"/>
    </source>
</evidence>
<sequence length="182" mass="19723">MAQRNQVRTQQSFPPLNQLAQVAHDRYAEFRALKPAPSPSRPKRRAQWKPPDQDTFKINFDGAIFAEEKCSGLAVIIRNQKGLVMASMAPRVPQQLQPIEIEALVACKALEFAKEVGIYDAVLEGNSLLVMTTLKTKNPALAPFGDGMGHGYGGVVGRGEVGRCEVGHGEVGHGLTVEVSGF</sequence>
<evidence type="ECO:0000313" key="3">
    <source>
        <dbReference type="EMBL" id="KAF3971579.1"/>
    </source>
</evidence>
<proteinExistence type="predicted"/>
<dbReference type="GO" id="GO:0004523">
    <property type="term" value="F:RNA-DNA hybrid ribonuclease activity"/>
    <property type="evidence" value="ECO:0007669"/>
    <property type="project" value="InterPro"/>
</dbReference>
<dbReference type="GO" id="GO:0003676">
    <property type="term" value="F:nucleic acid binding"/>
    <property type="evidence" value="ECO:0007669"/>
    <property type="project" value="InterPro"/>
</dbReference>
<evidence type="ECO:0000313" key="4">
    <source>
        <dbReference type="Proteomes" id="UP000737018"/>
    </source>
</evidence>
<dbReference type="Proteomes" id="UP000737018">
    <property type="component" value="Unassembled WGS sequence"/>
</dbReference>
<dbReference type="PANTHER" id="PTHR47074">
    <property type="entry name" value="BNAC02G40300D PROTEIN"/>
    <property type="match status" value="1"/>
</dbReference>
<dbReference type="AlphaFoldDB" id="A0A8J4W206"/>
<keyword evidence="4" id="KW-1185">Reference proteome</keyword>
<organism evidence="3 4">
    <name type="scientific">Castanea mollissima</name>
    <name type="common">Chinese chestnut</name>
    <dbReference type="NCBI Taxonomy" id="60419"/>
    <lineage>
        <taxon>Eukaryota</taxon>
        <taxon>Viridiplantae</taxon>
        <taxon>Streptophyta</taxon>
        <taxon>Embryophyta</taxon>
        <taxon>Tracheophyta</taxon>
        <taxon>Spermatophyta</taxon>
        <taxon>Magnoliopsida</taxon>
        <taxon>eudicotyledons</taxon>
        <taxon>Gunneridae</taxon>
        <taxon>Pentapetalae</taxon>
        <taxon>rosids</taxon>
        <taxon>fabids</taxon>
        <taxon>Fagales</taxon>
        <taxon>Fagaceae</taxon>
        <taxon>Castanea</taxon>
    </lineage>
</organism>
<dbReference type="PANTHER" id="PTHR47074:SF48">
    <property type="entry name" value="POLYNUCLEOTIDYL TRANSFERASE, RIBONUCLEASE H-LIKE SUPERFAMILY PROTEIN"/>
    <property type="match status" value="1"/>
</dbReference>
<evidence type="ECO:0000256" key="1">
    <source>
        <dbReference type="SAM" id="MobiDB-lite"/>
    </source>
</evidence>
<protein>
    <recommendedName>
        <fullName evidence="2">RNase H type-1 domain-containing protein</fullName>
    </recommendedName>
</protein>
<dbReference type="InterPro" id="IPR036397">
    <property type="entry name" value="RNaseH_sf"/>
</dbReference>
<dbReference type="Pfam" id="PF13456">
    <property type="entry name" value="RVT_3"/>
    <property type="match status" value="1"/>
</dbReference>
<dbReference type="InterPro" id="IPR052929">
    <property type="entry name" value="RNase_H-like_EbsB-rel"/>
</dbReference>
<accession>A0A8J4W206</accession>
<dbReference type="InterPro" id="IPR012337">
    <property type="entry name" value="RNaseH-like_sf"/>
</dbReference>
<feature type="domain" description="RNase H type-1" evidence="2">
    <location>
        <begin position="59"/>
        <end position="139"/>
    </location>
</feature>
<dbReference type="SUPFAM" id="SSF53098">
    <property type="entry name" value="Ribonuclease H-like"/>
    <property type="match status" value="1"/>
</dbReference>
<name>A0A8J4W206_9ROSI</name>
<feature type="region of interest" description="Disordered" evidence="1">
    <location>
        <begin position="31"/>
        <end position="53"/>
    </location>
</feature>
<gene>
    <name evidence="3" type="ORF">CMV_004842</name>
</gene>